<proteinExistence type="predicted"/>
<evidence type="ECO:0000313" key="1">
    <source>
        <dbReference type="EMBL" id="MQL46519.1"/>
    </source>
</evidence>
<organism evidence="1 2">
    <name type="scientific">Photorhabdus khanii</name>
    <dbReference type="NCBI Taxonomy" id="1004150"/>
    <lineage>
        <taxon>Bacteria</taxon>
        <taxon>Pseudomonadati</taxon>
        <taxon>Pseudomonadota</taxon>
        <taxon>Gammaproteobacteria</taxon>
        <taxon>Enterobacterales</taxon>
        <taxon>Morganellaceae</taxon>
        <taxon>Photorhabdus</taxon>
    </lineage>
</organism>
<accession>A0A7C9GJV9</accession>
<name>A0A7C9GJV9_9GAMM</name>
<reference evidence="1 2" key="1">
    <citation type="journal article" date="2019" name="Nature">
        <title>A new antibiotic selectively kills Gram-negative pathogens.</title>
        <authorList>
            <person name="Imai Y."/>
            <person name="Meyer K.J."/>
            <person name="Iinishi A."/>
            <person name="Favre-Godal Q."/>
            <person name="Green R."/>
            <person name="Manuse S."/>
            <person name="Caboni M."/>
            <person name="Mori M."/>
            <person name="Niles S."/>
            <person name="Ghiglieri M."/>
            <person name="Honrao C."/>
            <person name="Ma X."/>
            <person name="Guo J.J."/>
            <person name="Makriyannis A."/>
            <person name="Linares-Otoya L."/>
            <person name="Boehringer N."/>
            <person name="Wuisan Z.G."/>
            <person name="Kaur H."/>
            <person name="Wu R."/>
            <person name="Mateus A."/>
            <person name="Typas A."/>
            <person name="Savitski M.M."/>
            <person name="Espinoza J.L."/>
            <person name="O'Rourke A."/>
            <person name="Nelson K.E."/>
            <person name="Hiller S."/>
            <person name="Noinaj N."/>
            <person name="Schaeberle T.F."/>
            <person name="D'Onofrio A."/>
            <person name="Lewis K."/>
        </authorList>
    </citation>
    <scope>NUCLEOTIDE SEQUENCE [LARGE SCALE GENOMIC DNA]</scope>
    <source>
        <strain evidence="1 2">HGB 1456</strain>
    </source>
</reference>
<comment type="caution">
    <text evidence="1">The sequence shown here is derived from an EMBL/GenBank/DDBJ whole genome shotgun (WGS) entry which is preliminary data.</text>
</comment>
<protein>
    <submittedName>
        <fullName evidence="1">Uncharacterized protein</fullName>
    </submittedName>
</protein>
<evidence type="ECO:0000313" key="2">
    <source>
        <dbReference type="Proteomes" id="UP000481739"/>
    </source>
</evidence>
<sequence>MKYDIYAQSKILAIFMKDNGMLNISQDITSSIEYSSTATEILMKIRFILKKIDMNDKRFSVDEINLIKEILNEINKNLK</sequence>
<dbReference type="RefSeq" id="WP_152961603.1">
    <property type="nucleotide sequence ID" value="NZ_CAWOZU010000011.1"/>
</dbReference>
<dbReference type="AlphaFoldDB" id="A0A7C9GJV9"/>
<dbReference type="EMBL" id="WHZZ01000001">
    <property type="protein sequence ID" value="MQL46519.1"/>
    <property type="molecule type" value="Genomic_DNA"/>
</dbReference>
<dbReference type="Proteomes" id="UP000481739">
    <property type="component" value="Unassembled WGS sequence"/>
</dbReference>
<gene>
    <name evidence="1" type="ORF">GEA64_00270</name>
</gene>